<feature type="compositionally biased region" description="Basic and acidic residues" evidence="4">
    <location>
        <begin position="139"/>
        <end position="152"/>
    </location>
</feature>
<feature type="region of interest" description="Disordered" evidence="4">
    <location>
        <begin position="139"/>
        <end position="183"/>
    </location>
</feature>
<dbReference type="AlphaFoldDB" id="A0A922I8E8"/>
<sequence>MIRSFFIMDLSNSNTITMKPFNMRYVSLENFPSNDRKCSNRVAAINRFRDEYPINCPFKSINLLRQFLQTKINQEIRDILQKYRQTFLEPVFTNVRQNLRNNELANELDINAIMHQVLDEAKKMFPLDENDKMLAKLRQQEQDNDCGKDRQPNHHHNSNNNNQQTSTVLNSSGRPRGRPKLNRTVLKTKAKRKRNKTIISISNANHNLVTTDNDATDNSTLKNKLIDDNEGKWDPSRLSTKTLFVLGSKANKALGFGAARGRLYSKHANLFRYIGDHEDKEWLHRNQLMPTTGGKAYLLVRDDIIELLNSDEYRETPGVDIDEMGEGFTVPQSMIDKISTTMRMTGMKNHSINQQSQKSSAINDQRIKIHTESISAVNTTEYDNSGHLFDNDDNNDFDNISAEDDDDDDEQDKDFTI</sequence>
<keyword evidence="3" id="KW-0539">Nucleus</keyword>
<reference evidence="7" key="1">
    <citation type="submission" date="2013-05" db="EMBL/GenBank/DDBJ databases">
        <authorList>
            <person name="Yim A.K.Y."/>
            <person name="Chan T.F."/>
            <person name="Ji K.M."/>
            <person name="Liu X.Y."/>
            <person name="Zhou J.W."/>
            <person name="Li R.Q."/>
            <person name="Yang K.Y."/>
            <person name="Li J."/>
            <person name="Li M."/>
            <person name="Law P.T.W."/>
            <person name="Wu Y.L."/>
            <person name="Cai Z.L."/>
            <person name="Qin H."/>
            <person name="Bao Y."/>
            <person name="Leung R.K.K."/>
            <person name="Ng P.K.S."/>
            <person name="Zou J."/>
            <person name="Zhong X.J."/>
            <person name="Ran P.X."/>
            <person name="Zhong N.S."/>
            <person name="Liu Z.G."/>
            <person name="Tsui S.K.W."/>
        </authorList>
    </citation>
    <scope>NUCLEOTIDE SEQUENCE</scope>
    <source>
        <strain evidence="7">Derf</strain>
        <tissue evidence="7">Whole organism</tissue>
    </source>
</reference>
<dbReference type="EMBL" id="ASGP02000002">
    <property type="protein sequence ID" value="KAH9521298.1"/>
    <property type="molecule type" value="Genomic_DNA"/>
</dbReference>
<dbReference type="InterPro" id="IPR049121">
    <property type="entry name" value="TdIF1_C"/>
</dbReference>
<dbReference type="PANTHER" id="PTHR23399:SF2">
    <property type="entry name" value="DEOXYNUCLEOTIDYLTRANSFERASE TERMINAL-INTERACTING PROTEIN 1"/>
    <property type="match status" value="1"/>
</dbReference>
<gene>
    <name evidence="7" type="primary">DNTTIP1_1</name>
    <name evidence="7" type="ORF">DERF_004966</name>
</gene>
<dbReference type="GO" id="GO:0031491">
    <property type="term" value="F:nucleosome binding"/>
    <property type="evidence" value="ECO:0007669"/>
    <property type="project" value="TreeGrafter"/>
</dbReference>
<feature type="region of interest" description="Disordered" evidence="4">
    <location>
        <begin position="383"/>
        <end position="417"/>
    </location>
</feature>
<dbReference type="Pfam" id="PF21229">
    <property type="entry name" value="TdIF1_2nd"/>
    <property type="match status" value="1"/>
</dbReference>
<keyword evidence="8" id="KW-1185">Reference proteome</keyword>
<comment type="subcellular location">
    <subcellularLocation>
        <location evidence="1">Nucleus</location>
    </subcellularLocation>
</comment>
<dbReference type="InterPro" id="IPR041384">
    <property type="entry name" value="DNTTIP1_dimer"/>
</dbReference>
<proteinExistence type="predicted"/>
<dbReference type="PANTHER" id="PTHR23399">
    <property type="entry name" value="DEOXYNUCLEOTIDYLTRANSFERASE TERMINAL-INTERACTING PROTEIN 1"/>
    <property type="match status" value="1"/>
</dbReference>
<evidence type="ECO:0000256" key="2">
    <source>
        <dbReference type="ARBA" id="ARBA00023125"/>
    </source>
</evidence>
<feature type="compositionally biased region" description="Low complexity" evidence="4">
    <location>
        <begin position="158"/>
        <end position="167"/>
    </location>
</feature>
<accession>A0A922I8E8</accession>
<dbReference type="GO" id="GO:0003677">
    <property type="term" value="F:DNA binding"/>
    <property type="evidence" value="ECO:0007669"/>
    <property type="project" value="UniProtKB-KW"/>
</dbReference>
<dbReference type="Pfam" id="PF18192">
    <property type="entry name" value="DNTTIP1_dimer"/>
    <property type="match status" value="1"/>
</dbReference>
<evidence type="ECO:0000256" key="1">
    <source>
        <dbReference type="ARBA" id="ARBA00004123"/>
    </source>
</evidence>
<evidence type="ECO:0000313" key="8">
    <source>
        <dbReference type="Proteomes" id="UP000790347"/>
    </source>
</evidence>
<evidence type="ECO:0000259" key="6">
    <source>
        <dbReference type="Pfam" id="PF21229"/>
    </source>
</evidence>
<dbReference type="GO" id="GO:0005634">
    <property type="term" value="C:nucleus"/>
    <property type="evidence" value="ECO:0007669"/>
    <property type="project" value="UniProtKB-SubCell"/>
</dbReference>
<evidence type="ECO:0000313" key="7">
    <source>
        <dbReference type="EMBL" id="KAH9521298.1"/>
    </source>
</evidence>
<dbReference type="InterPro" id="IPR026064">
    <property type="entry name" value="TdIF1"/>
</dbReference>
<name>A0A922I8E8_DERFA</name>
<keyword evidence="2" id="KW-0238">DNA-binding</keyword>
<feature type="compositionally biased region" description="Acidic residues" evidence="4">
    <location>
        <begin position="391"/>
        <end position="417"/>
    </location>
</feature>
<evidence type="ECO:0000259" key="5">
    <source>
        <dbReference type="Pfam" id="PF18192"/>
    </source>
</evidence>
<evidence type="ECO:0000256" key="4">
    <source>
        <dbReference type="SAM" id="MobiDB-lite"/>
    </source>
</evidence>
<comment type="caution">
    <text evidence="7">The sequence shown here is derived from an EMBL/GenBank/DDBJ whole genome shotgun (WGS) entry which is preliminary data.</text>
</comment>
<dbReference type="Proteomes" id="UP000790347">
    <property type="component" value="Unassembled WGS sequence"/>
</dbReference>
<feature type="domain" description="TdIF1 C-terminal" evidence="6">
    <location>
        <begin position="242"/>
        <end position="338"/>
    </location>
</feature>
<protein>
    <submittedName>
        <fullName evidence="7">Deoxynucleotidyltransferase terminal-interacting protein 1</fullName>
    </submittedName>
</protein>
<reference evidence="7" key="2">
    <citation type="journal article" date="2022" name="Res Sq">
        <title>Comparative Genomics Reveals Insights into the Divergent Evolution of Astigmatic Mites and Household Pest Adaptations.</title>
        <authorList>
            <person name="Xiong Q."/>
            <person name="Wan A.T.-Y."/>
            <person name="Liu X.-Y."/>
            <person name="Fung C.S.-H."/>
            <person name="Xiao X."/>
            <person name="Malainual N."/>
            <person name="Hou J."/>
            <person name="Wang L."/>
            <person name="Wang M."/>
            <person name="Yang K."/>
            <person name="Cui Y."/>
            <person name="Leung E."/>
            <person name="Nong W."/>
            <person name="Shin S.-K."/>
            <person name="Au S."/>
            <person name="Jeong K.Y."/>
            <person name="Chew F.T."/>
            <person name="Hui J."/>
            <person name="Leung T.F."/>
            <person name="Tungtrongchitr A."/>
            <person name="Zhong N."/>
            <person name="Liu Z."/>
            <person name="Tsui S."/>
        </authorList>
    </citation>
    <scope>NUCLEOTIDE SEQUENCE</scope>
    <source>
        <strain evidence="7">Derf</strain>
        <tissue evidence="7">Whole organism</tissue>
    </source>
</reference>
<feature type="domain" description="DNTTIP1 dimerisation" evidence="5">
    <location>
        <begin position="59"/>
        <end position="125"/>
    </location>
</feature>
<evidence type="ECO:0000256" key="3">
    <source>
        <dbReference type="ARBA" id="ARBA00023242"/>
    </source>
</evidence>
<organism evidence="7 8">
    <name type="scientific">Dermatophagoides farinae</name>
    <name type="common">American house dust mite</name>
    <dbReference type="NCBI Taxonomy" id="6954"/>
    <lineage>
        <taxon>Eukaryota</taxon>
        <taxon>Metazoa</taxon>
        <taxon>Ecdysozoa</taxon>
        <taxon>Arthropoda</taxon>
        <taxon>Chelicerata</taxon>
        <taxon>Arachnida</taxon>
        <taxon>Acari</taxon>
        <taxon>Acariformes</taxon>
        <taxon>Sarcoptiformes</taxon>
        <taxon>Astigmata</taxon>
        <taxon>Psoroptidia</taxon>
        <taxon>Analgoidea</taxon>
        <taxon>Pyroglyphidae</taxon>
        <taxon>Dermatophagoidinae</taxon>
        <taxon>Dermatophagoides</taxon>
    </lineage>
</organism>